<evidence type="ECO:0000256" key="1">
    <source>
        <dbReference type="SAM" id="MobiDB-lite"/>
    </source>
</evidence>
<feature type="region of interest" description="Disordered" evidence="1">
    <location>
        <begin position="64"/>
        <end position="89"/>
    </location>
</feature>
<comment type="caution">
    <text evidence="2">The sequence shown here is derived from an EMBL/GenBank/DDBJ whole genome shotgun (WGS) entry which is preliminary data.</text>
</comment>
<organism evidence="2 3">
    <name type="scientific">Trichonephila inaurata madagascariensis</name>
    <dbReference type="NCBI Taxonomy" id="2747483"/>
    <lineage>
        <taxon>Eukaryota</taxon>
        <taxon>Metazoa</taxon>
        <taxon>Ecdysozoa</taxon>
        <taxon>Arthropoda</taxon>
        <taxon>Chelicerata</taxon>
        <taxon>Arachnida</taxon>
        <taxon>Araneae</taxon>
        <taxon>Araneomorphae</taxon>
        <taxon>Entelegynae</taxon>
        <taxon>Araneoidea</taxon>
        <taxon>Nephilidae</taxon>
        <taxon>Trichonephila</taxon>
        <taxon>Trichonephila inaurata</taxon>
    </lineage>
</organism>
<keyword evidence="3" id="KW-1185">Reference proteome</keyword>
<evidence type="ECO:0000313" key="3">
    <source>
        <dbReference type="Proteomes" id="UP000886998"/>
    </source>
</evidence>
<evidence type="ECO:0000313" key="2">
    <source>
        <dbReference type="EMBL" id="GFY67119.1"/>
    </source>
</evidence>
<name>A0A8X6Y954_9ARAC</name>
<feature type="region of interest" description="Disordered" evidence="1">
    <location>
        <begin position="126"/>
        <end position="151"/>
    </location>
</feature>
<proteinExistence type="predicted"/>
<feature type="compositionally biased region" description="Polar residues" evidence="1">
    <location>
        <begin position="126"/>
        <end position="135"/>
    </location>
</feature>
<dbReference type="AlphaFoldDB" id="A0A8X6Y954"/>
<sequence>MALNLDLKNDSGMDLSLPSNNTSRSGTPLGNQLRKTTCNRHRHKEVCHHHRKYQVYDQRSEVKWNNGRKRSTLPGRQLPKSSSLQRATPNCGPKLQTLASSLIYHHLDSIVSSSITILTAPHPSINQEAPLQPATTARRLRHPLPTHRHHP</sequence>
<feature type="compositionally biased region" description="Polar residues" evidence="1">
    <location>
        <begin position="17"/>
        <end position="32"/>
    </location>
</feature>
<accession>A0A8X6Y954</accession>
<reference evidence="2" key="1">
    <citation type="submission" date="2020-08" db="EMBL/GenBank/DDBJ databases">
        <title>Multicomponent nature underlies the extraordinary mechanical properties of spider dragline silk.</title>
        <authorList>
            <person name="Kono N."/>
            <person name="Nakamura H."/>
            <person name="Mori M."/>
            <person name="Yoshida Y."/>
            <person name="Ohtoshi R."/>
            <person name="Malay A.D."/>
            <person name="Moran D.A.P."/>
            <person name="Tomita M."/>
            <person name="Numata K."/>
            <person name="Arakawa K."/>
        </authorList>
    </citation>
    <scope>NUCLEOTIDE SEQUENCE</scope>
</reference>
<feature type="compositionally biased region" description="Basic residues" evidence="1">
    <location>
        <begin position="138"/>
        <end position="151"/>
    </location>
</feature>
<feature type="region of interest" description="Disordered" evidence="1">
    <location>
        <begin position="1"/>
        <end position="32"/>
    </location>
</feature>
<gene>
    <name evidence="2" type="ORF">TNIN_102691</name>
</gene>
<feature type="compositionally biased region" description="Polar residues" evidence="1">
    <location>
        <begin position="79"/>
        <end position="88"/>
    </location>
</feature>
<protein>
    <submittedName>
        <fullName evidence="2">Uncharacterized protein</fullName>
    </submittedName>
</protein>
<dbReference type="Proteomes" id="UP000886998">
    <property type="component" value="Unassembled WGS sequence"/>
</dbReference>
<dbReference type="EMBL" id="BMAV01016389">
    <property type="protein sequence ID" value="GFY67119.1"/>
    <property type="molecule type" value="Genomic_DNA"/>
</dbReference>